<dbReference type="InterPro" id="IPR023214">
    <property type="entry name" value="HAD_sf"/>
</dbReference>
<dbReference type="Gene3D" id="3.40.50.1000">
    <property type="entry name" value="HAD superfamily/HAD-like"/>
    <property type="match status" value="2"/>
</dbReference>
<dbReference type="SUPFAM" id="SSF56784">
    <property type="entry name" value="HAD-like"/>
    <property type="match status" value="1"/>
</dbReference>
<proteinExistence type="predicted"/>
<sequence length="485" mass="53097">MSEVEAPGRLWLESPPGGAPPIFLPSDGQALLLGRGPLTQVTDRKCSRTQVELVADPETRTVAVKQLGVNPSTAGSQELKPGLEGSLGVGDTLYLVNGLHPLTLRWEEIRTPESQPDTPPGTPPVSQDEKRNAEPPKKRMRKSDPGWKNLEKLLVFTAAGVKPQGKVAGFDLDGTLITTRSGKVFPTGPSDWRILYPEIPRKLRELEAEGYKVLVATHAGLYRKPVTGMWNHLQEQANEGVPISIGDSIFVGDAAGRPANWAPGRKKKDFSCADRLFALNLGLPFATPEEFFLKWPAAGFELPAFDPRTLSRSGPLCLPESRALLSSSPEVVVAVGFPGAGKSTFLKKYLVSAGYVHVNRDTLGSWQRCVTACETALKQGKRVAIDNTNPDSASRARYVQCARAAGLPCRCFLFTATLEQARHNNRFREMTDSSHVPVSDMVMYGYRKQFEAPTLAEGFSAILEIPFRLCLEPRLERLYCQFSAG</sequence>
<dbReference type="GO" id="GO:0046403">
    <property type="term" value="F:polynucleotide 3'-phosphatase activity"/>
    <property type="evidence" value="ECO:0007669"/>
    <property type="project" value="InterPro"/>
</dbReference>
<organism evidence="8 9">
    <name type="scientific">Rhinopithecus bieti</name>
    <name type="common">Black snub-nosed monkey</name>
    <name type="synonym">Pygathrix bieti</name>
    <dbReference type="NCBI Taxonomy" id="61621"/>
    <lineage>
        <taxon>Eukaryota</taxon>
        <taxon>Metazoa</taxon>
        <taxon>Chordata</taxon>
        <taxon>Craniata</taxon>
        <taxon>Vertebrata</taxon>
        <taxon>Euteleostomi</taxon>
        <taxon>Mammalia</taxon>
        <taxon>Eutheria</taxon>
        <taxon>Euarchontoglires</taxon>
        <taxon>Primates</taxon>
        <taxon>Haplorrhini</taxon>
        <taxon>Catarrhini</taxon>
        <taxon>Cercopithecidae</taxon>
        <taxon>Colobinae</taxon>
        <taxon>Rhinopithecus</taxon>
    </lineage>
</organism>
<feature type="region of interest" description="Disordered" evidence="6">
    <location>
        <begin position="110"/>
        <end position="144"/>
    </location>
</feature>
<dbReference type="NCBIfam" id="TIGR01663">
    <property type="entry name" value="PNK-3'Pase"/>
    <property type="match status" value="1"/>
</dbReference>
<dbReference type="Gene3D" id="2.60.200.20">
    <property type="match status" value="1"/>
</dbReference>
<dbReference type="InterPro" id="IPR006550">
    <property type="entry name" value="PNKP"/>
</dbReference>
<dbReference type="Proteomes" id="UP000233180">
    <property type="component" value="Unassembled WGS sequence"/>
</dbReference>
<dbReference type="InterPro" id="IPR036412">
    <property type="entry name" value="HAD-like_sf"/>
</dbReference>
<evidence type="ECO:0000259" key="7">
    <source>
        <dbReference type="Pfam" id="PF17913"/>
    </source>
</evidence>
<dbReference type="SUPFAM" id="SSF52540">
    <property type="entry name" value="P-loop containing nucleoside triphosphate hydrolases"/>
    <property type="match status" value="1"/>
</dbReference>
<dbReference type="GO" id="GO:0006281">
    <property type="term" value="P:DNA repair"/>
    <property type="evidence" value="ECO:0007669"/>
    <property type="project" value="UniProtKB-KW"/>
</dbReference>
<name>A0A2K6JZT3_RHIBE</name>
<dbReference type="CDD" id="cd01625">
    <property type="entry name" value="HAD_PNP"/>
    <property type="match status" value="1"/>
</dbReference>
<keyword evidence="9" id="KW-1185">Reference proteome</keyword>
<protein>
    <submittedName>
        <fullName evidence="8">Polynucleotide kinase 3'-phosphatase</fullName>
    </submittedName>
</protein>
<reference evidence="8" key="2">
    <citation type="submission" date="2025-08" db="UniProtKB">
        <authorList>
            <consortium name="Ensembl"/>
        </authorList>
    </citation>
    <scope>IDENTIFICATION</scope>
</reference>
<dbReference type="GO" id="GO:0046404">
    <property type="term" value="F:ATP-dependent polydeoxyribonucleotide 5'-hydroxyl-kinase activity"/>
    <property type="evidence" value="ECO:0007669"/>
    <property type="project" value="InterPro"/>
</dbReference>
<dbReference type="Ensembl" id="ENSRBIT00000022685.1">
    <property type="protein sequence ID" value="ENSRBIP00000004519.1"/>
    <property type="gene ID" value="ENSRBIG00000020340.1"/>
</dbReference>
<dbReference type="Pfam" id="PF08645">
    <property type="entry name" value="PNK3P"/>
    <property type="match status" value="1"/>
</dbReference>
<dbReference type="FunFam" id="3.40.50.1000:FF:000208">
    <property type="entry name" value="Bifunctional polynucleotide phosphatase/kinase"/>
    <property type="match status" value="1"/>
</dbReference>
<evidence type="ECO:0000256" key="4">
    <source>
        <dbReference type="ARBA" id="ARBA00023204"/>
    </source>
</evidence>
<evidence type="ECO:0000256" key="6">
    <source>
        <dbReference type="SAM" id="MobiDB-lite"/>
    </source>
</evidence>
<feature type="region of interest" description="Disordered" evidence="6">
    <location>
        <begin position="1"/>
        <end position="20"/>
    </location>
</feature>
<reference evidence="8" key="3">
    <citation type="submission" date="2025-09" db="UniProtKB">
        <authorList>
            <consortium name="Ensembl"/>
        </authorList>
    </citation>
    <scope>IDENTIFICATION</scope>
</reference>
<accession>A0A2K6JZT3</accession>
<keyword evidence="5" id="KW-0539">Nucleus</keyword>
<reference evidence="8 9" key="1">
    <citation type="submission" date="2016-06" db="EMBL/GenBank/DDBJ databases">
        <title>Genome of Rhinopithecus bieti.</title>
        <authorList>
            <person name="Wu"/>
            <person name="C.-I. and Zhang"/>
            <person name="Y."/>
        </authorList>
    </citation>
    <scope>NUCLEOTIDE SEQUENCE</scope>
</reference>
<comment type="subcellular location">
    <subcellularLocation>
        <location evidence="1">Nucleus</location>
    </subcellularLocation>
</comment>
<dbReference type="PANTHER" id="PTHR12083">
    <property type="entry name" value="BIFUNCTIONAL POLYNUCLEOTIDE PHOSPHATASE/KINASE"/>
    <property type="match status" value="1"/>
</dbReference>
<dbReference type="InterPro" id="IPR008984">
    <property type="entry name" value="SMAD_FHA_dom_sf"/>
</dbReference>
<dbReference type="GeneTree" id="ENSGT00940000159302"/>
<dbReference type="InterPro" id="IPR027417">
    <property type="entry name" value="P-loop_NTPase"/>
</dbReference>
<dbReference type="InterPro" id="IPR041388">
    <property type="entry name" value="FHA_2"/>
</dbReference>
<evidence type="ECO:0000313" key="8">
    <source>
        <dbReference type="Ensembl" id="ENSRBIP00000004519.1"/>
    </source>
</evidence>
<keyword evidence="3" id="KW-0378">Hydrolase</keyword>
<dbReference type="InterPro" id="IPR013954">
    <property type="entry name" value="PNK3P"/>
</dbReference>
<dbReference type="Pfam" id="PF13671">
    <property type="entry name" value="AAA_33"/>
    <property type="match status" value="1"/>
</dbReference>
<dbReference type="GO" id="GO:0003690">
    <property type="term" value="F:double-stranded DNA binding"/>
    <property type="evidence" value="ECO:0007669"/>
    <property type="project" value="TreeGrafter"/>
</dbReference>
<evidence type="ECO:0000313" key="9">
    <source>
        <dbReference type="Proteomes" id="UP000233180"/>
    </source>
</evidence>
<evidence type="ECO:0000256" key="2">
    <source>
        <dbReference type="ARBA" id="ARBA00022763"/>
    </source>
</evidence>
<dbReference type="AlphaFoldDB" id="A0A2K6JZT3"/>
<dbReference type="Pfam" id="PF17913">
    <property type="entry name" value="FHA_2"/>
    <property type="match status" value="1"/>
</dbReference>
<dbReference type="FunFam" id="2.60.200.20:FF:000009">
    <property type="entry name" value="bifunctional polynucleotide phosphatase/kinase"/>
    <property type="match status" value="1"/>
</dbReference>
<evidence type="ECO:0000256" key="1">
    <source>
        <dbReference type="ARBA" id="ARBA00004123"/>
    </source>
</evidence>
<gene>
    <name evidence="8" type="primary">PNKP</name>
</gene>
<keyword evidence="4" id="KW-0234">DNA repair</keyword>
<dbReference type="FunFam" id="3.40.50.300:FF:000737">
    <property type="entry name" value="Bifunctional polynucleotide phosphatase/kinase"/>
    <property type="match status" value="1"/>
</dbReference>
<feature type="domain" description="PNK FHA" evidence="7">
    <location>
        <begin position="11"/>
        <end position="80"/>
    </location>
</feature>
<dbReference type="Gene3D" id="3.40.50.300">
    <property type="entry name" value="P-loop containing nucleotide triphosphate hydrolases"/>
    <property type="match status" value="1"/>
</dbReference>
<dbReference type="PANTHER" id="PTHR12083:SF9">
    <property type="entry name" value="BIFUNCTIONAL POLYNUCLEOTIDE PHOSPHATASE_KINASE"/>
    <property type="match status" value="1"/>
</dbReference>
<evidence type="ECO:0000256" key="3">
    <source>
        <dbReference type="ARBA" id="ARBA00022801"/>
    </source>
</evidence>
<dbReference type="GO" id="GO:0005634">
    <property type="term" value="C:nucleus"/>
    <property type="evidence" value="ECO:0007669"/>
    <property type="project" value="UniProtKB-SubCell"/>
</dbReference>
<feature type="compositionally biased region" description="Basic and acidic residues" evidence="6">
    <location>
        <begin position="127"/>
        <end position="144"/>
    </location>
</feature>
<evidence type="ECO:0000256" key="5">
    <source>
        <dbReference type="ARBA" id="ARBA00023242"/>
    </source>
</evidence>
<dbReference type="CDD" id="cd22736">
    <property type="entry name" value="FHA_PNKP"/>
    <property type="match status" value="1"/>
</dbReference>
<dbReference type="SUPFAM" id="SSF49879">
    <property type="entry name" value="SMAD/FHA domain"/>
    <property type="match status" value="1"/>
</dbReference>
<keyword evidence="2" id="KW-0227">DNA damage</keyword>